<evidence type="ECO:0000256" key="1">
    <source>
        <dbReference type="ARBA" id="ARBA00012513"/>
    </source>
</evidence>
<evidence type="ECO:0000313" key="12">
    <source>
        <dbReference type="Proteomes" id="UP000008144"/>
    </source>
</evidence>
<dbReference type="HOGENOM" id="CLU_000288_63_5_1"/>
<dbReference type="GO" id="GO:0005524">
    <property type="term" value="F:ATP binding"/>
    <property type="evidence" value="ECO:0007669"/>
    <property type="project" value="UniProtKB-UniRule"/>
</dbReference>
<dbReference type="GO" id="GO:0035556">
    <property type="term" value="P:intracellular signal transduction"/>
    <property type="evidence" value="ECO:0000318"/>
    <property type="project" value="GO_Central"/>
</dbReference>
<name>F6ZFM9_CIOIN</name>
<dbReference type="Proteomes" id="UP000008144">
    <property type="component" value="Unassembled WGS sequence"/>
</dbReference>
<keyword evidence="2 8" id="KW-0723">Serine/threonine-protein kinase</keyword>
<dbReference type="FunFam" id="1.10.510.10:FF:000169">
    <property type="entry name" value="Serine/threonine-protein kinase 32A"/>
    <property type="match status" value="1"/>
</dbReference>
<dbReference type="Ensembl" id="ENSCINT00000012550.3">
    <property type="protein sequence ID" value="ENSCINP00000012550.3"/>
    <property type="gene ID" value="ENSCING00000006077.3"/>
</dbReference>
<keyword evidence="3" id="KW-0808">Transferase</keyword>
<feature type="domain" description="Protein kinase" evidence="10">
    <location>
        <begin position="24"/>
        <end position="285"/>
    </location>
</feature>
<keyword evidence="6 7" id="KW-0067">ATP-binding</keyword>
<dbReference type="Pfam" id="PF00069">
    <property type="entry name" value="Pkinase"/>
    <property type="match status" value="1"/>
</dbReference>
<dbReference type="GeneTree" id="ENSGT00940000169503"/>
<dbReference type="GO" id="GO:0004674">
    <property type="term" value="F:protein serine/threonine kinase activity"/>
    <property type="evidence" value="ECO:0000318"/>
    <property type="project" value="GO_Central"/>
</dbReference>
<dbReference type="PANTHER" id="PTHR24355:SF30">
    <property type="entry name" value="SERINE_THREONINE-PROTEIN KINASE 32B ISOFORM X1"/>
    <property type="match status" value="1"/>
</dbReference>
<dbReference type="EC" id="2.7.11.1" evidence="1"/>
<dbReference type="InterPro" id="IPR011009">
    <property type="entry name" value="Kinase-like_dom_sf"/>
</dbReference>
<dbReference type="SMART" id="SM00220">
    <property type="entry name" value="S_TKc"/>
    <property type="match status" value="1"/>
</dbReference>
<dbReference type="SUPFAM" id="SSF56112">
    <property type="entry name" value="Protein kinase-like (PK-like)"/>
    <property type="match status" value="1"/>
</dbReference>
<dbReference type="STRING" id="7719.ENSCINP00000012550"/>
<dbReference type="PROSITE" id="PS00107">
    <property type="entry name" value="PROTEIN_KINASE_ATP"/>
    <property type="match status" value="1"/>
</dbReference>
<dbReference type="InterPro" id="IPR017441">
    <property type="entry name" value="Protein_kinase_ATP_BS"/>
</dbReference>
<keyword evidence="4 7" id="KW-0547">Nucleotide-binding</keyword>
<keyword evidence="5" id="KW-0418">Kinase</keyword>
<proteinExistence type="inferred from homology"/>
<dbReference type="PROSITE" id="PS00108">
    <property type="entry name" value="PROTEIN_KINASE_ST"/>
    <property type="match status" value="1"/>
</dbReference>
<evidence type="ECO:0000313" key="11">
    <source>
        <dbReference type="Ensembl" id="ENSCINP00000012550.3"/>
    </source>
</evidence>
<organism evidence="11 12">
    <name type="scientific">Ciona intestinalis</name>
    <name type="common">Transparent sea squirt</name>
    <name type="synonym">Ascidia intestinalis</name>
    <dbReference type="NCBI Taxonomy" id="7719"/>
    <lineage>
        <taxon>Eukaryota</taxon>
        <taxon>Metazoa</taxon>
        <taxon>Chordata</taxon>
        <taxon>Tunicata</taxon>
        <taxon>Ascidiacea</taxon>
        <taxon>Phlebobranchia</taxon>
        <taxon>Cionidae</taxon>
        <taxon>Ciona</taxon>
    </lineage>
</organism>
<evidence type="ECO:0000256" key="9">
    <source>
        <dbReference type="SAM" id="MobiDB-lite"/>
    </source>
</evidence>
<comment type="similarity">
    <text evidence="8">Belongs to the protein kinase superfamily.</text>
</comment>
<dbReference type="PANTHER" id="PTHR24355">
    <property type="entry name" value="G PROTEIN-COUPLED RECEPTOR KINASE/RIBOSOMAL PROTEIN S6 KINASE"/>
    <property type="match status" value="1"/>
</dbReference>
<protein>
    <recommendedName>
        <fullName evidence="1">non-specific serine/threonine protein kinase</fullName>
        <ecNumber evidence="1">2.7.11.1</ecNumber>
    </recommendedName>
</protein>
<dbReference type="Gene3D" id="1.10.510.10">
    <property type="entry name" value="Transferase(Phosphotransferase) domain 1"/>
    <property type="match status" value="1"/>
</dbReference>
<dbReference type="FunCoup" id="F6ZFM9">
    <property type="interactions" value="41"/>
</dbReference>
<evidence type="ECO:0000259" key="10">
    <source>
        <dbReference type="PROSITE" id="PS50011"/>
    </source>
</evidence>
<keyword evidence="12" id="KW-1185">Reference proteome</keyword>
<dbReference type="InParanoid" id="F6ZFM9"/>
<reference evidence="11" key="3">
    <citation type="submission" date="2025-09" db="UniProtKB">
        <authorList>
            <consortium name="Ensembl"/>
        </authorList>
    </citation>
    <scope>IDENTIFICATION</scope>
</reference>
<sequence>MGTKSSKNEDGDDDPSADVGFNDFEVLRSIGKGSFGKVCIVRRKKTENEVYAMKYMNKLSSWKHGAIDHVLRELEILSTLRHQFLVNLWFTFQDEEDIFMVSDLLMGGDLRYHIQRHVHFTFDDVRIYFCELALVLDYLRNKHIIHRDIKPDNILLDERGHLHLTDFNIATVLNDEHPCAKSFAGTKPYYDITAPEIFNSSSGYDYAVDWWSLGVTMYEVLRHKRPFNIGSDTTNEEVTALHNDGSISFPVDWGQPIMNLFFKLFKVDPTKRIQSFESLISEEFCQNMEADDVMRLKGQPTFQPSQKELNYDPTFELEEMIIESNPLHKKKQRIQKLKKNSQKKKS</sequence>
<reference evidence="11" key="2">
    <citation type="submission" date="2025-08" db="UniProtKB">
        <authorList>
            <consortium name="Ensembl"/>
        </authorList>
    </citation>
    <scope>IDENTIFICATION</scope>
</reference>
<reference evidence="12" key="1">
    <citation type="journal article" date="2002" name="Science">
        <title>The draft genome of Ciona intestinalis: insights into chordate and vertebrate origins.</title>
        <authorList>
            <person name="Dehal P."/>
            <person name="Satou Y."/>
            <person name="Campbell R.K."/>
            <person name="Chapman J."/>
            <person name="Degnan B."/>
            <person name="De Tomaso A."/>
            <person name="Davidson B."/>
            <person name="Di Gregorio A."/>
            <person name="Gelpke M."/>
            <person name="Goodstein D.M."/>
            <person name="Harafuji N."/>
            <person name="Hastings K.E."/>
            <person name="Ho I."/>
            <person name="Hotta K."/>
            <person name="Huang W."/>
            <person name="Kawashima T."/>
            <person name="Lemaire P."/>
            <person name="Martinez D."/>
            <person name="Meinertzhagen I.A."/>
            <person name="Necula S."/>
            <person name="Nonaka M."/>
            <person name="Putnam N."/>
            <person name="Rash S."/>
            <person name="Saiga H."/>
            <person name="Satake M."/>
            <person name="Terry A."/>
            <person name="Yamada L."/>
            <person name="Wang H.G."/>
            <person name="Awazu S."/>
            <person name="Azumi K."/>
            <person name="Boore J."/>
            <person name="Branno M."/>
            <person name="Chin-Bow S."/>
            <person name="DeSantis R."/>
            <person name="Doyle S."/>
            <person name="Francino P."/>
            <person name="Keys D.N."/>
            <person name="Haga S."/>
            <person name="Hayashi H."/>
            <person name="Hino K."/>
            <person name="Imai K.S."/>
            <person name="Inaba K."/>
            <person name="Kano S."/>
            <person name="Kobayashi K."/>
            <person name="Kobayashi M."/>
            <person name="Lee B.I."/>
            <person name="Makabe K.W."/>
            <person name="Manohar C."/>
            <person name="Matassi G."/>
            <person name="Medina M."/>
            <person name="Mochizuki Y."/>
            <person name="Mount S."/>
            <person name="Morishita T."/>
            <person name="Miura S."/>
            <person name="Nakayama A."/>
            <person name="Nishizaka S."/>
            <person name="Nomoto H."/>
            <person name="Ohta F."/>
            <person name="Oishi K."/>
            <person name="Rigoutsos I."/>
            <person name="Sano M."/>
            <person name="Sasaki A."/>
            <person name="Sasakura Y."/>
            <person name="Shoguchi E."/>
            <person name="Shin-i T."/>
            <person name="Spagnuolo A."/>
            <person name="Stainier D."/>
            <person name="Suzuki M.M."/>
            <person name="Tassy O."/>
            <person name="Takatori N."/>
            <person name="Tokuoka M."/>
            <person name="Yagi K."/>
            <person name="Yoshizaki F."/>
            <person name="Wada S."/>
            <person name="Zhang C."/>
            <person name="Hyatt P.D."/>
            <person name="Larimer F."/>
            <person name="Detter C."/>
            <person name="Doggett N."/>
            <person name="Glavina T."/>
            <person name="Hawkins T."/>
            <person name="Richardson P."/>
            <person name="Lucas S."/>
            <person name="Kohara Y."/>
            <person name="Levine M."/>
            <person name="Satoh N."/>
            <person name="Rokhsar D.S."/>
        </authorList>
    </citation>
    <scope>NUCLEOTIDE SEQUENCE [LARGE SCALE GENOMIC DNA]</scope>
</reference>
<evidence type="ECO:0000256" key="8">
    <source>
        <dbReference type="RuleBase" id="RU000304"/>
    </source>
</evidence>
<accession>F6ZFM9</accession>
<evidence type="ECO:0000256" key="6">
    <source>
        <dbReference type="ARBA" id="ARBA00022840"/>
    </source>
</evidence>
<evidence type="ECO:0000256" key="2">
    <source>
        <dbReference type="ARBA" id="ARBA00022527"/>
    </source>
</evidence>
<feature type="region of interest" description="Disordered" evidence="9">
    <location>
        <begin position="327"/>
        <end position="346"/>
    </location>
</feature>
<dbReference type="AlphaFoldDB" id="F6ZFM9"/>
<dbReference type="Gene3D" id="3.30.200.20">
    <property type="entry name" value="Phosphorylase Kinase, domain 1"/>
    <property type="match status" value="1"/>
</dbReference>
<dbReference type="OMA" id="MENEYHA"/>
<dbReference type="InterPro" id="IPR000719">
    <property type="entry name" value="Prot_kinase_dom"/>
</dbReference>
<feature type="binding site" evidence="7">
    <location>
        <position position="54"/>
    </location>
    <ligand>
        <name>ATP</name>
        <dbReference type="ChEBI" id="CHEBI:30616"/>
    </ligand>
</feature>
<dbReference type="FunFam" id="3.30.200.20:FF:000042">
    <property type="entry name" value="Aurora kinase A"/>
    <property type="match status" value="1"/>
</dbReference>
<evidence type="ECO:0000256" key="3">
    <source>
        <dbReference type="ARBA" id="ARBA00022679"/>
    </source>
</evidence>
<evidence type="ECO:0000256" key="5">
    <source>
        <dbReference type="ARBA" id="ARBA00022777"/>
    </source>
</evidence>
<dbReference type="PROSITE" id="PS50011">
    <property type="entry name" value="PROTEIN_KINASE_DOM"/>
    <property type="match status" value="1"/>
</dbReference>
<dbReference type="InterPro" id="IPR008271">
    <property type="entry name" value="Ser/Thr_kinase_AS"/>
</dbReference>
<evidence type="ECO:0000256" key="4">
    <source>
        <dbReference type="ARBA" id="ARBA00022741"/>
    </source>
</evidence>
<evidence type="ECO:0000256" key="7">
    <source>
        <dbReference type="PROSITE-ProRule" id="PRU10141"/>
    </source>
</evidence>